<dbReference type="GO" id="GO:0046872">
    <property type="term" value="F:metal ion binding"/>
    <property type="evidence" value="ECO:0007669"/>
    <property type="project" value="TreeGrafter"/>
</dbReference>
<keyword evidence="7" id="KW-0732">Signal</keyword>
<evidence type="ECO:0000313" key="8">
    <source>
        <dbReference type="EMBL" id="CAD9275627.1"/>
    </source>
</evidence>
<dbReference type="Pfam" id="PF00166">
    <property type="entry name" value="Cpn10"/>
    <property type="match status" value="2"/>
</dbReference>
<evidence type="ECO:0000256" key="3">
    <source>
        <dbReference type="ARBA" id="ARBA00031971"/>
    </source>
</evidence>
<dbReference type="GO" id="GO:0051087">
    <property type="term" value="F:protein-folding chaperone binding"/>
    <property type="evidence" value="ECO:0007669"/>
    <property type="project" value="TreeGrafter"/>
</dbReference>
<name>A0A7S1UT19_9STRA</name>
<dbReference type="FunFam" id="2.30.33.40:FF:000001">
    <property type="entry name" value="10 kDa chaperonin"/>
    <property type="match status" value="2"/>
</dbReference>
<dbReference type="PRINTS" id="PR00297">
    <property type="entry name" value="CHAPERONIN10"/>
</dbReference>
<dbReference type="GO" id="GO:0044183">
    <property type="term" value="F:protein folding chaperone"/>
    <property type="evidence" value="ECO:0007669"/>
    <property type="project" value="InterPro"/>
</dbReference>
<protein>
    <recommendedName>
        <fullName evidence="4">20 kDa chaperonin, chloroplastic</fullName>
    </recommendedName>
    <alternativeName>
        <fullName evidence="3">Chaperonin 10</fullName>
    </alternativeName>
    <alternativeName>
        <fullName evidence="5">Protein Cpn21</fullName>
    </alternativeName>
</protein>
<evidence type="ECO:0000256" key="5">
    <source>
        <dbReference type="ARBA" id="ARBA00079398"/>
    </source>
</evidence>
<feature type="signal peptide" evidence="7">
    <location>
        <begin position="1"/>
        <end position="19"/>
    </location>
</feature>
<organism evidence="8">
    <name type="scientific">Grammatophora oceanica</name>
    <dbReference type="NCBI Taxonomy" id="210454"/>
    <lineage>
        <taxon>Eukaryota</taxon>
        <taxon>Sar</taxon>
        <taxon>Stramenopiles</taxon>
        <taxon>Ochrophyta</taxon>
        <taxon>Bacillariophyta</taxon>
        <taxon>Fragilariophyceae</taxon>
        <taxon>Fragilariophycidae</taxon>
        <taxon>Rhabdonematales</taxon>
        <taxon>Grammatophoraceae</taxon>
        <taxon>Grammatophora</taxon>
    </lineage>
</organism>
<evidence type="ECO:0000256" key="7">
    <source>
        <dbReference type="SAM" id="SignalP"/>
    </source>
</evidence>
<dbReference type="SUPFAM" id="SSF50129">
    <property type="entry name" value="GroES-like"/>
    <property type="match status" value="2"/>
</dbReference>
<evidence type="ECO:0000256" key="4">
    <source>
        <dbReference type="ARBA" id="ARBA00073031"/>
    </source>
</evidence>
<dbReference type="PANTHER" id="PTHR10772">
    <property type="entry name" value="10 KDA HEAT SHOCK PROTEIN"/>
    <property type="match status" value="1"/>
</dbReference>
<dbReference type="AlphaFoldDB" id="A0A7S1UT19"/>
<dbReference type="GO" id="GO:0005524">
    <property type="term" value="F:ATP binding"/>
    <property type="evidence" value="ECO:0007669"/>
    <property type="project" value="InterPro"/>
</dbReference>
<dbReference type="InterPro" id="IPR011032">
    <property type="entry name" value="GroES-like_sf"/>
</dbReference>
<dbReference type="PANTHER" id="PTHR10772:SF63">
    <property type="entry name" value="20 KDA CHAPERONIN, CHLOROPLASTIC"/>
    <property type="match status" value="1"/>
</dbReference>
<feature type="chain" id="PRO_5031393436" description="20 kDa chaperonin, chloroplastic" evidence="7">
    <location>
        <begin position="20"/>
        <end position="257"/>
    </location>
</feature>
<evidence type="ECO:0000256" key="2">
    <source>
        <dbReference type="ARBA" id="ARBA00023186"/>
    </source>
</evidence>
<evidence type="ECO:0000256" key="6">
    <source>
        <dbReference type="RuleBase" id="RU003479"/>
    </source>
</evidence>
<dbReference type="CDD" id="cd00320">
    <property type="entry name" value="cpn10"/>
    <property type="match status" value="2"/>
</dbReference>
<sequence>MRFDVIVATLLAAVAPSDGFAVVSSTRRVGVSFATLLRAETETAEATKTNTLEGREIQGDIVPLNNFVLVKTVGVVEKTDSGIMLAGSEKVVKTKGKVVSVGPGRTHQETGRSIEIPFLNGDSVLYGEYDGIELDFNGETHMLVRDTDVLIKYSGDTLTLDAVDVVRDMVLIEVDAKDQTTAGGVLLADAGRDGSNRPSTGTVVKVGPGKMAGDGSILPMRAKVGDRVKFRDYAGNEVDIDKKQYSVVPMEDVMAMF</sequence>
<reference evidence="8" key="1">
    <citation type="submission" date="2021-01" db="EMBL/GenBank/DDBJ databases">
        <authorList>
            <person name="Corre E."/>
            <person name="Pelletier E."/>
            <person name="Niang G."/>
            <person name="Scheremetjew M."/>
            <person name="Finn R."/>
            <person name="Kale V."/>
            <person name="Holt S."/>
            <person name="Cochrane G."/>
            <person name="Meng A."/>
            <person name="Brown T."/>
            <person name="Cohen L."/>
        </authorList>
    </citation>
    <scope>NUCLEOTIDE SEQUENCE</scope>
    <source>
        <strain evidence="8">CCMP 410</strain>
    </source>
</reference>
<dbReference type="SMART" id="SM00883">
    <property type="entry name" value="Cpn10"/>
    <property type="match status" value="2"/>
</dbReference>
<accession>A0A7S1UT19</accession>
<dbReference type="EMBL" id="HBGK01008734">
    <property type="protein sequence ID" value="CAD9275627.1"/>
    <property type="molecule type" value="Transcribed_RNA"/>
</dbReference>
<proteinExistence type="inferred from homology"/>
<comment type="similarity">
    <text evidence="1 6">Belongs to the GroES chaperonin family.</text>
</comment>
<dbReference type="GO" id="GO:0005739">
    <property type="term" value="C:mitochondrion"/>
    <property type="evidence" value="ECO:0007669"/>
    <property type="project" value="TreeGrafter"/>
</dbReference>
<dbReference type="GO" id="GO:0051082">
    <property type="term" value="F:unfolded protein binding"/>
    <property type="evidence" value="ECO:0007669"/>
    <property type="project" value="TreeGrafter"/>
</dbReference>
<evidence type="ECO:0000256" key="1">
    <source>
        <dbReference type="ARBA" id="ARBA00006975"/>
    </source>
</evidence>
<dbReference type="InterPro" id="IPR037124">
    <property type="entry name" value="Chaperonin_GroES_sf"/>
</dbReference>
<dbReference type="InterPro" id="IPR020818">
    <property type="entry name" value="Chaperonin_GroES"/>
</dbReference>
<dbReference type="Gene3D" id="2.30.33.40">
    <property type="entry name" value="GroES chaperonin"/>
    <property type="match status" value="2"/>
</dbReference>
<keyword evidence="2 6" id="KW-0143">Chaperone</keyword>
<gene>
    <name evidence="8" type="ORF">GOCE00092_LOCUS4535</name>
</gene>